<dbReference type="PANTHER" id="PTHR22981">
    <property type="entry name" value="3-HYDROXYISOBUTYRATE DEHYDROGENASE-RELATED"/>
    <property type="match status" value="1"/>
</dbReference>
<sequence length="179" mass="19500">MDIGFIGLGKLGEQIATRVLAWCKTHGCHLYVYDIVHPIAMKNLVAAGAYDGKDIPSIAQRCTILFTVMAGPEDIIAVAAGTNGILENADGMDIWFELSPFFVPRWDSLRERAPADLLLMDTPVTGSEAQARMGELGMALEGCQSILQRYQSVLGAFIARCQVTELPKTTPTTFRLPRG</sequence>
<reference evidence="5" key="1">
    <citation type="submission" date="2016-02" db="EMBL/GenBank/DDBJ databases">
        <authorList>
            <person name="Rodrigo-Torres Lidia"/>
            <person name="Arahal R.David."/>
        </authorList>
    </citation>
    <scope>NUCLEOTIDE SEQUENCE [LARGE SCALE GENOMIC DNA]</scope>
    <source>
        <strain evidence="5">CECT 8713</strain>
    </source>
</reference>
<keyword evidence="5" id="KW-1185">Reference proteome</keyword>
<evidence type="ECO:0000256" key="1">
    <source>
        <dbReference type="ARBA" id="ARBA00023002"/>
    </source>
</evidence>
<evidence type="ECO:0000313" key="5">
    <source>
        <dbReference type="Proteomes" id="UP000073601"/>
    </source>
</evidence>
<gene>
    <name evidence="4" type="primary">garR_1</name>
    <name evidence="4" type="ORF">GMA8713_01626</name>
</gene>
<evidence type="ECO:0000313" key="4">
    <source>
        <dbReference type="EMBL" id="CZF80853.1"/>
    </source>
</evidence>
<evidence type="ECO:0000256" key="2">
    <source>
        <dbReference type="ARBA" id="ARBA00023027"/>
    </source>
</evidence>
<dbReference type="EMBL" id="FIZY01000011">
    <property type="protein sequence ID" value="CZF80853.1"/>
    <property type="molecule type" value="Genomic_DNA"/>
</dbReference>
<organism evidence="4 5">
    <name type="scientific">Grimontia marina</name>
    <dbReference type="NCBI Taxonomy" id="646534"/>
    <lineage>
        <taxon>Bacteria</taxon>
        <taxon>Pseudomonadati</taxon>
        <taxon>Pseudomonadota</taxon>
        <taxon>Gammaproteobacteria</taxon>
        <taxon>Vibrionales</taxon>
        <taxon>Vibrionaceae</taxon>
        <taxon>Grimontia</taxon>
    </lineage>
</organism>
<evidence type="ECO:0000259" key="3">
    <source>
        <dbReference type="Pfam" id="PF03446"/>
    </source>
</evidence>
<dbReference type="SUPFAM" id="SSF51735">
    <property type="entry name" value="NAD(P)-binding Rossmann-fold domains"/>
    <property type="match status" value="1"/>
</dbReference>
<dbReference type="InterPro" id="IPR006115">
    <property type="entry name" value="6PGDH_NADP-bd"/>
</dbReference>
<feature type="domain" description="6-phosphogluconate dehydrogenase NADP-binding" evidence="3">
    <location>
        <begin position="2"/>
        <end position="161"/>
    </location>
</feature>
<keyword evidence="1 4" id="KW-0560">Oxidoreductase</keyword>
<keyword evidence="2" id="KW-0520">NAD</keyword>
<dbReference type="Gene3D" id="3.40.50.720">
    <property type="entry name" value="NAD(P)-binding Rossmann-like Domain"/>
    <property type="match status" value="1"/>
</dbReference>
<dbReference type="Proteomes" id="UP000073601">
    <property type="component" value="Unassembled WGS sequence"/>
</dbReference>
<dbReference type="EC" id="1.1.1.60" evidence="4"/>
<dbReference type="AlphaFoldDB" id="A0A128F236"/>
<dbReference type="InterPro" id="IPR036291">
    <property type="entry name" value="NAD(P)-bd_dom_sf"/>
</dbReference>
<dbReference type="RefSeq" id="WP_062707681.1">
    <property type="nucleotide sequence ID" value="NZ_CAWRCI010000011.1"/>
</dbReference>
<accession>A0A128F236</accession>
<dbReference type="GO" id="GO:0050661">
    <property type="term" value="F:NADP binding"/>
    <property type="evidence" value="ECO:0007669"/>
    <property type="project" value="InterPro"/>
</dbReference>
<protein>
    <submittedName>
        <fullName evidence="4">2-hydroxy-3-oxopropionate reductase</fullName>
        <ecNumber evidence="4">1.1.1.60</ecNumber>
    </submittedName>
</protein>
<proteinExistence type="predicted"/>
<dbReference type="PANTHER" id="PTHR22981:SF7">
    <property type="entry name" value="3-HYDROXYISOBUTYRATE DEHYDROGENASE, MITOCHONDRIAL"/>
    <property type="match status" value="1"/>
</dbReference>
<dbReference type="Pfam" id="PF03446">
    <property type="entry name" value="NAD_binding_2"/>
    <property type="match status" value="1"/>
</dbReference>
<dbReference type="GO" id="GO:0008679">
    <property type="term" value="F:2-hydroxy-3-oxopropionate reductase activity"/>
    <property type="evidence" value="ECO:0007669"/>
    <property type="project" value="UniProtKB-EC"/>
</dbReference>
<name>A0A128F236_9GAMM</name>